<accession>A0A6L3VX52</accession>
<evidence type="ECO:0000313" key="2">
    <source>
        <dbReference type="Proteomes" id="UP000483004"/>
    </source>
</evidence>
<keyword evidence="2" id="KW-1185">Reference proteome</keyword>
<proteinExistence type="predicted"/>
<dbReference type="RefSeq" id="WP_151542778.1">
    <property type="nucleotide sequence ID" value="NZ_WBMR01000085.1"/>
</dbReference>
<evidence type="ECO:0008006" key="3">
    <source>
        <dbReference type="Google" id="ProtNLM"/>
    </source>
</evidence>
<dbReference type="EMBL" id="WBMR01000085">
    <property type="protein sequence ID" value="KAB2375399.1"/>
    <property type="molecule type" value="Genomic_DNA"/>
</dbReference>
<protein>
    <recommendedName>
        <fullName evidence="3">PH domain-containing protein</fullName>
    </recommendedName>
</protein>
<comment type="caution">
    <text evidence="1">The sequence shown here is derived from an EMBL/GenBank/DDBJ whole genome shotgun (WGS) entry which is preliminary data.</text>
</comment>
<reference evidence="1 2" key="1">
    <citation type="submission" date="2019-09" db="EMBL/GenBank/DDBJ databases">
        <title>Actinomadura physcomitrii sp. nov., a novel actinomycete isolated from moss [Physcomitrium sphaericum (Ludw) Fuernr].</title>
        <authorList>
            <person name="Liu C."/>
            <person name="Zhuang X."/>
        </authorList>
    </citation>
    <scope>NUCLEOTIDE SEQUENCE [LARGE SCALE GENOMIC DNA]</scope>
    <source>
        <strain evidence="1 2">CYP1-1B</strain>
    </source>
</reference>
<organism evidence="1 2">
    <name type="scientific">Actinomadura montaniterrae</name>
    <dbReference type="NCBI Taxonomy" id="1803903"/>
    <lineage>
        <taxon>Bacteria</taxon>
        <taxon>Bacillati</taxon>
        <taxon>Actinomycetota</taxon>
        <taxon>Actinomycetes</taxon>
        <taxon>Streptosporangiales</taxon>
        <taxon>Thermomonosporaceae</taxon>
        <taxon>Actinomadura</taxon>
    </lineage>
</organism>
<name>A0A6L3VX52_9ACTN</name>
<dbReference type="Proteomes" id="UP000483004">
    <property type="component" value="Unassembled WGS sequence"/>
</dbReference>
<evidence type="ECO:0000313" key="1">
    <source>
        <dbReference type="EMBL" id="KAB2375399.1"/>
    </source>
</evidence>
<dbReference type="AlphaFoldDB" id="A0A6L3VX52"/>
<gene>
    <name evidence="1" type="ORF">F9B16_26115</name>
</gene>
<sequence>MLVSFWSVGAVLAAAMALAAGVAVGIANFIFLVVALPFALNAWRFQRESVERERDGVVLRRLRDRRILWSQMSEVRAEKTVTGRRLLLVLHDGETVALPVPCDLGPVKERDFDGKAEALRAWRSDGRART</sequence>